<feature type="domain" description="Nudix hydrolase" evidence="10">
    <location>
        <begin position="168"/>
        <end position="294"/>
    </location>
</feature>
<dbReference type="GO" id="GO:0006742">
    <property type="term" value="P:NADP+ catabolic process"/>
    <property type="evidence" value="ECO:0007669"/>
    <property type="project" value="TreeGrafter"/>
</dbReference>
<evidence type="ECO:0000256" key="6">
    <source>
        <dbReference type="ARBA" id="ARBA00022801"/>
    </source>
</evidence>
<keyword evidence="8" id="KW-0520">NAD</keyword>
<dbReference type="Gene3D" id="3.90.79.10">
    <property type="entry name" value="Nucleoside Triphosphate Pyrophosphohydrolase"/>
    <property type="match status" value="1"/>
</dbReference>
<dbReference type="GO" id="GO:0019677">
    <property type="term" value="P:NAD+ catabolic process"/>
    <property type="evidence" value="ECO:0007669"/>
    <property type="project" value="TreeGrafter"/>
</dbReference>
<dbReference type="PROSITE" id="PS00893">
    <property type="entry name" value="NUDIX_BOX"/>
    <property type="match status" value="1"/>
</dbReference>
<dbReference type="Gene3D" id="3.90.79.20">
    <property type="match status" value="1"/>
</dbReference>
<evidence type="ECO:0000256" key="1">
    <source>
        <dbReference type="ARBA" id="ARBA00001946"/>
    </source>
</evidence>
<dbReference type="Pfam" id="PF00293">
    <property type="entry name" value="NUDIX"/>
    <property type="match status" value="1"/>
</dbReference>
<comment type="catalytic activity">
    <reaction evidence="9">
        <text>a 5'-end NAD(+)-phospho-ribonucleoside in mRNA + H2O = a 5'-end phospho-adenosine-phospho-ribonucleoside in mRNA + beta-nicotinamide D-ribonucleotide + 2 H(+)</text>
        <dbReference type="Rhea" id="RHEA:60876"/>
        <dbReference type="Rhea" id="RHEA-COMP:15698"/>
        <dbReference type="Rhea" id="RHEA-COMP:15719"/>
        <dbReference type="ChEBI" id="CHEBI:14649"/>
        <dbReference type="ChEBI" id="CHEBI:15377"/>
        <dbReference type="ChEBI" id="CHEBI:15378"/>
        <dbReference type="ChEBI" id="CHEBI:144029"/>
        <dbReference type="ChEBI" id="CHEBI:144051"/>
    </reaction>
    <physiologicalReaction direction="left-to-right" evidence="9">
        <dbReference type="Rhea" id="RHEA:60877"/>
    </physiologicalReaction>
</comment>
<evidence type="ECO:0000256" key="3">
    <source>
        <dbReference type="ARBA" id="ARBA00009595"/>
    </source>
</evidence>
<keyword evidence="7" id="KW-0460">Magnesium</keyword>
<organism evidence="11 12">
    <name type="scientific">Hwanghaeella grinnelliae</name>
    <dbReference type="NCBI Taxonomy" id="2500179"/>
    <lineage>
        <taxon>Bacteria</taxon>
        <taxon>Pseudomonadati</taxon>
        <taxon>Pseudomonadota</taxon>
        <taxon>Alphaproteobacteria</taxon>
        <taxon>Rhodospirillales</taxon>
        <taxon>Rhodospirillaceae</taxon>
        <taxon>Hwanghaeella</taxon>
    </lineage>
</organism>
<dbReference type="AlphaFoldDB" id="A0A437QR56"/>
<evidence type="ECO:0000256" key="8">
    <source>
        <dbReference type="ARBA" id="ARBA00023027"/>
    </source>
</evidence>
<proteinExistence type="inferred from homology"/>
<dbReference type="Pfam" id="PF09297">
    <property type="entry name" value="Zn_ribbon_NUD"/>
    <property type="match status" value="1"/>
</dbReference>
<evidence type="ECO:0000256" key="9">
    <source>
        <dbReference type="ARBA" id="ARBA00023679"/>
    </source>
</evidence>
<dbReference type="InterPro" id="IPR020084">
    <property type="entry name" value="NUDIX_hydrolase_CS"/>
</dbReference>
<evidence type="ECO:0000256" key="5">
    <source>
        <dbReference type="ARBA" id="ARBA00022723"/>
    </source>
</evidence>
<dbReference type="EC" id="3.6.1.22" evidence="4"/>
<dbReference type="InterPro" id="IPR000086">
    <property type="entry name" value="NUDIX_hydrolase_dom"/>
</dbReference>
<evidence type="ECO:0000256" key="2">
    <source>
        <dbReference type="ARBA" id="ARBA00001947"/>
    </source>
</evidence>
<evidence type="ECO:0000313" key="12">
    <source>
        <dbReference type="Proteomes" id="UP000287447"/>
    </source>
</evidence>
<dbReference type="GO" id="GO:0110153">
    <property type="term" value="F:RNA NAD-cap (NMN-forming) hydrolase activity"/>
    <property type="evidence" value="ECO:0007669"/>
    <property type="project" value="RHEA"/>
</dbReference>
<dbReference type="InterPro" id="IPR015376">
    <property type="entry name" value="Znr_NADH_PPase"/>
</dbReference>
<sequence length="323" mass="36423">MDRRANYYESGPLDRAAEVRADMEKLIERISQGSARIVPIWKSQNLVEAQEDETTEPSPVLLQGDHPIIAEAETLIFLGIHEDVAHFAVDLSHHEAPPLADEGIFKDLRAFGQLIPHADGSVLAYARGLTFWHQRHRFCGVCGSPTESIQAGHVRRCTNPDCGSQHFPRTDPAVIMLVHDGEDRIIMGRQAAWPPGMHSVLAGFVEPGESLEDAVAREIFEEVGVRVTSIHYNSSQPWPFPASIMLGFSAKATTFEIKVDELEIEEARWYRREELLNSPEDQTFRLPRRDSIARRLIDDWLGADAEKVRAQQPNMPFPKVKTY</sequence>
<accession>A0A437QR56</accession>
<evidence type="ECO:0000256" key="7">
    <source>
        <dbReference type="ARBA" id="ARBA00022842"/>
    </source>
</evidence>
<dbReference type="NCBIfam" id="NF001299">
    <property type="entry name" value="PRK00241.1"/>
    <property type="match status" value="1"/>
</dbReference>
<protein>
    <recommendedName>
        <fullName evidence="4">NAD(+) diphosphatase</fullName>
        <ecNumber evidence="4">3.6.1.22</ecNumber>
    </recommendedName>
</protein>
<dbReference type="Pfam" id="PF09296">
    <property type="entry name" value="NUDIX-like"/>
    <property type="match status" value="1"/>
</dbReference>
<comment type="similarity">
    <text evidence="3">Belongs to the Nudix hydrolase family. NudC subfamily.</text>
</comment>
<name>A0A437QR56_9PROT</name>
<dbReference type="OrthoDB" id="9791656at2"/>
<dbReference type="PANTHER" id="PTHR42904:SF6">
    <property type="entry name" value="NAD-CAPPED RNA HYDROLASE NUDT12"/>
    <property type="match status" value="1"/>
</dbReference>
<dbReference type="InterPro" id="IPR015375">
    <property type="entry name" value="NADH_PPase-like_N"/>
</dbReference>
<evidence type="ECO:0000313" key="11">
    <source>
        <dbReference type="EMBL" id="RVU36957.1"/>
    </source>
</evidence>
<dbReference type="PANTHER" id="PTHR42904">
    <property type="entry name" value="NUDIX HYDROLASE, NUDC SUBFAMILY"/>
    <property type="match status" value="1"/>
</dbReference>
<evidence type="ECO:0000259" key="10">
    <source>
        <dbReference type="PROSITE" id="PS51462"/>
    </source>
</evidence>
<comment type="cofactor">
    <cofactor evidence="2">
        <name>Zn(2+)</name>
        <dbReference type="ChEBI" id="CHEBI:29105"/>
    </cofactor>
</comment>
<dbReference type="EMBL" id="SADE01000002">
    <property type="protein sequence ID" value="RVU36957.1"/>
    <property type="molecule type" value="Genomic_DNA"/>
</dbReference>
<reference evidence="12" key="1">
    <citation type="submission" date="2019-01" db="EMBL/GenBank/DDBJ databases">
        <title>Gri0909 isolated from a small marine red alga.</title>
        <authorList>
            <person name="Kim J."/>
            <person name="Jeong S.E."/>
            <person name="Jeon C.O."/>
        </authorList>
    </citation>
    <scope>NUCLEOTIDE SEQUENCE [LARGE SCALE GENOMIC DNA]</scope>
    <source>
        <strain evidence="12">Gri0909</strain>
    </source>
</reference>
<evidence type="ECO:0000256" key="4">
    <source>
        <dbReference type="ARBA" id="ARBA00012381"/>
    </source>
</evidence>
<dbReference type="PROSITE" id="PS51462">
    <property type="entry name" value="NUDIX"/>
    <property type="match status" value="1"/>
</dbReference>
<comment type="caution">
    <text evidence="11">The sequence shown here is derived from an EMBL/GenBank/DDBJ whole genome shotgun (WGS) entry which is preliminary data.</text>
</comment>
<keyword evidence="5" id="KW-0479">Metal-binding</keyword>
<dbReference type="Proteomes" id="UP000287447">
    <property type="component" value="Unassembled WGS sequence"/>
</dbReference>
<dbReference type="InterPro" id="IPR050241">
    <property type="entry name" value="NAD-cap_RNA_hydrolase_NudC"/>
</dbReference>
<dbReference type="InterPro" id="IPR015797">
    <property type="entry name" value="NUDIX_hydrolase-like_dom_sf"/>
</dbReference>
<dbReference type="CDD" id="cd03429">
    <property type="entry name" value="NUDIX_NADH_pyrophosphatase_Nudt13"/>
    <property type="match status" value="1"/>
</dbReference>
<dbReference type="SUPFAM" id="SSF55811">
    <property type="entry name" value="Nudix"/>
    <property type="match status" value="1"/>
</dbReference>
<dbReference type="InterPro" id="IPR049734">
    <property type="entry name" value="NudC-like_C"/>
</dbReference>
<dbReference type="GO" id="GO:0046872">
    <property type="term" value="F:metal ion binding"/>
    <property type="evidence" value="ECO:0007669"/>
    <property type="project" value="UniProtKB-KW"/>
</dbReference>
<gene>
    <name evidence="11" type="ORF">EOI86_15390</name>
</gene>
<keyword evidence="12" id="KW-1185">Reference proteome</keyword>
<comment type="cofactor">
    <cofactor evidence="1">
        <name>Mg(2+)</name>
        <dbReference type="ChEBI" id="CHEBI:18420"/>
    </cofactor>
</comment>
<dbReference type="GO" id="GO:0035529">
    <property type="term" value="F:NADH pyrophosphatase activity"/>
    <property type="evidence" value="ECO:0007669"/>
    <property type="project" value="TreeGrafter"/>
</dbReference>
<dbReference type="GO" id="GO:0005829">
    <property type="term" value="C:cytosol"/>
    <property type="evidence" value="ECO:0007669"/>
    <property type="project" value="TreeGrafter"/>
</dbReference>
<keyword evidence="6 11" id="KW-0378">Hydrolase</keyword>